<dbReference type="SUPFAM" id="SSF55486">
    <property type="entry name" value="Metalloproteases ('zincins'), catalytic domain"/>
    <property type="match status" value="1"/>
</dbReference>
<dbReference type="InterPro" id="IPR002036">
    <property type="entry name" value="YbeY"/>
</dbReference>
<comment type="subcellular location">
    <subcellularLocation>
        <location evidence="7">Cytoplasm</location>
    </subcellularLocation>
</comment>
<evidence type="ECO:0000256" key="7">
    <source>
        <dbReference type="HAMAP-Rule" id="MF_00009"/>
    </source>
</evidence>
<dbReference type="AlphaFoldDB" id="A0A7G1G5M2"/>
<organism evidence="8 9">
    <name type="scientific">Tepiditoga spiralis</name>
    <dbReference type="NCBI Taxonomy" id="2108365"/>
    <lineage>
        <taxon>Bacteria</taxon>
        <taxon>Thermotogati</taxon>
        <taxon>Thermotogota</taxon>
        <taxon>Thermotogae</taxon>
        <taxon>Petrotogales</taxon>
        <taxon>Petrotogaceae</taxon>
        <taxon>Tepiditoga</taxon>
    </lineage>
</organism>
<proteinExistence type="inferred from homology"/>
<reference evidence="8 9" key="1">
    <citation type="submission" date="2018-06" db="EMBL/GenBank/DDBJ databases">
        <title>Genome sequencing of Oceanotoga sp. sy52.</title>
        <authorList>
            <person name="Mori K."/>
        </authorList>
    </citation>
    <scope>NUCLEOTIDE SEQUENCE [LARGE SCALE GENOMIC DNA]</scope>
    <source>
        <strain evidence="9">sy52</strain>
    </source>
</reference>
<evidence type="ECO:0000256" key="6">
    <source>
        <dbReference type="ARBA" id="ARBA00022833"/>
    </source>
</evidence>
<sequence>MKINIINEQEKIINEELIKHITKYIIEKEFKDGDFELNILITKNERIKEYNENYRHKTGPTDVLSFEYGLNEQIIGDIVISTEQIEKQAPTFNNTFEEEFYYNIIHGILHILGYDHETNEEDKKIMFEKQDKYFKKLVERGE</sequence>
<keyword evidence="3 7" id="KW-0479">Metal-binding</keyword>
<dbReference type="InParanoid" id="A0A7G1G5M2"/>
<evidence type="ECO:0000256" key="5">
    <source>
        <dbReference type="ARBA" id="ARBA00022801"/>
    </source>
</evidence>
<dbReference type="PANTHER" id="PTHR46986">
    <property type="entry name" value="ENDORIBONUCLEASE YBEY, CHLOROPLASTIC"/>
    <property type="match status" value="1"/>
</dbReference>
<protein>
    <recommendedName>
        <fullName evidence="7">Endoribonuclease YbeY</fullName>
        <ecNumber evidence="7">3.1.-.-</ecNumber>
    </recommendedName>
</protein>
<dbReference type="InterPro" id="IPR020549">
    <property type="entry name" value="YbeY_CS"/>
</dbReference>
<accession>A0A7G1G5M2</accession>
<comment type="function">
    <text evidence="7">Single strand-specific metallo-endoribonuclease involved in late-stage 70S ribosome quality control and in maturation of the 3' terminus of the 16S rRNA.</text>
</comment>
<evidence type="ECO:0000313" key="9">
    <source>
        <dbReference type="Proteomes" id="UP000516361"/>
    </source>
</evidence>
<gene>
    <name evidence="7 8" type="primary">ybeY</name>
    <name evidence="8" type="ORF">OSSY52_20290</name>
</gene>
<dbReference type="GO" id="GO:0005737">
    <property type="term" value="C:cytoplasm"/>
    <property type="evidence" value="ECO:0007669"/>
    <property type="project" value="UniProtKB-SubCell"/>
</dbReference>
<dbReference type="GO" id="GO:0004521">
    <property type="term" value="F:RNA endonuclease activity"/>
    <property type="evidence" value="ECO:0007669"/>
    <property type="project" value="UniProtKB-UniRule"/>
</dbReference>
<dbReference type="GO" id="GO:0006364">
    <property type="term" value="P:rRNA processing"/>
    <property type="evidence" value="ECO:0007669"/>
    <property type="project" value="UniProtKB-UniRule"/>
</dbReference>
<dbReference type="Gene3D" id="3.40.390.30">
    <property type="entry name" value="Metalloproteases ('zincins'), catalytic domain"/>
    <property type="match status" value="1"/>
</dbReference>
<dbReference type="PANTHER" id="PTHR46986:SF1">
    <property type="entry name" value="ENDORIBONUCLEASE YBEY, CHLOROPLASTIC"/>
    <property type="match status" value="1"/>
</dbReference>
<keyword evidence="7" id="KW-0963">Cytoplasm</keyword>
<evidence type="ECO:0000256" key="2">
    <source>
        <dbReference type="ARBA" id="ARBA00022722"/>
    </source>
</evidence>
<evidence type="ECO:0000256" key="3">
    <source>
        <dbReference type="ARBA" id="ARBA00022723"/>
    </source>
</evidence>
<keyword evidence="7" id="KW-0698">rRNA processing</keyword>
<keyword evidence="9" id="KW-1185">Reference proteome</keyword>
<keyword evidence="4 7" id="KW-0255">Endonuclease</keyword>
<dbReference type="EC" id="3.1.-.-" evidence="7"/>
<keyword evidence="2 7" id="KW-0540">Nuclease</keyword>
<name>A0A7G1G5M2_9BACT</name>
<dbReference type="FunCoup" id="A0A7G1G5M2">
    <property type="interactions" value="318"/>
</dbReference>
<evidence type="ECO:0000256" key="1">
    <source>
        <dbReference type="ARBA" id="ARBA00010875"/>
    </source>
</evidence>
<dbReference type="GO" id="GO:0008270">
    <property type="term" value="F:zinc ion binding"/>
    <property type="evidence" value="ECO:0007669"/>
    <property type="project" value="UniProtKB-UniRule"/>
</dbReference>
<dbReference type="Proteomes" id="UP000516361">
    <property type="component" value="Chromosome"/>
</dbReference>
<dbReference type="EMBL" id="AP018712">
    <property type="protein sequence ID" value="BBE31888.1"/>
    <property type="molecule type" value="Genomic_DNA"/>
</dbReference>
<evidence type="ECO:0000313" key="8">
    <source>
        <dbReference type="EMBL" id="BBE31888.1"/>
    </source>
</evidence>
<dbReference type="GO" id="GO:0004222">
    <property type="term" value="F:metalloendopeptidase activity"/>
    <property type="evidence" value="ECO:0007669"/>
    <property type="project" value="InterPro"/>
</dbReference>
<dbReference type="Pfam" id="PF02130">
    <property type="entry name" value="YbeY"/>
    <property type="match status" value="1"/>
</dbReference>
<dbReference type="NCBIfam" id="TIGR00043">
    <property type="entry name" value="rRNA maturation RNase YbeY"/>
    <property type="match status" value="1"/>
</dbReference>
<dbReference type="RefSeq" id="WP_190614723.1">
    <property type="nucleotide sequence ID" value="NZ_AP018712.1"/>
</dbReference>
<feature type="binding site" evidence="7">
    <location>
        <position position="116"/>
    </location>
    <ligand>
        <name>Zn(2+)</name>
        <dbReference type="ChEBI" id="CHEBI:29105"/>
        <note>catalytic</note>
    </ligand>
</feature>
<dbReference type="HAMAP" id="MF_00009">
    <property type="entry name" value="Endoribonucl_YbeY"/>
    <property type="match status" value="1"/>
</dbReference>
<keyword evidence="7" id="KW-0690">Ribosome biogenesis</keyword>
<feature type="binding site" evidence="7">
    <location>
        <position position="106"/>
    </location>
    <ligand>
        <name>Zn(2+)</name>
        <dbReference type="ChEBI" id="CHEBI:29105"/>
        <note>catalytic</note>
    </ligand>
</feature>
<comment type="similarity">
    <text evidence="1 7">Belongs to the endoribonuclease YbeY family.</text>
</comment>
<keyword evidence="5 7" id="KW-0378">Hydrolase</keyword>
<feature type="binding site" evidence="7">
    <location>
        <position position="110"/>
    </location>
    <ligand>
        <name>Zn(2+)</name>
        <dbReference type="ChEBI" id="CHEBI:29105"/>
        <note>catalytic</note>
    </ligand>
</feature>
<evidence type="ECO:0000256" key="4">
    <source>
        <dbReference type="ARBA" id="ARBA00022759"/>
    </source>
</evidence>
<keyword evidence="6 7" id="KW-0862">Zinc</keyword>
<dbReference type="KEGG" id="ocy:OSSY52_20290"/>
<dbReference type="PROSITE" id="PS01306">
    <property type="entry name" value="UPF0054"/>
    <property type="match status" value="1"/>
</dbReference>
<dbReference type="InterPro" id="IPR023091">
    <property type="entry name" value="MetalPrtase_cat_dom_sf_prd"/>
</dbReference>
<comment type="cofactor">
    <cofactor evidence="7">
        <name>Zn(2+)</name>
        <dbReference type="ChEBI" id="CHEBI:29105"/>
    </cofactor>
    <text evidence="7">Binds 1 zinc ion.</text>
</comment>